<sequence>MSGRTPYRRHRLRFICSRTVEVLAQPRVEEPGQVPDVVSARHDVHGEQWFVVRHPITELVQPADARIDVTPFRPAWEGTVQRRSPQRHLVRQTSGSARIRTTAGRRPSLVALPVPPPAAHAPAKLETVR</sequence>
<organism evidence="2 3">
    <name type="scientific">Pseudonocardia parietis</name>
    <dbReference type="NCBI Taxonomy" id="570936"/>
    <lineage>
        <taxon>Bacteria</taxon>
        <taxon>Bacillati</taxon>
        <taxon>Actinomycetota</taxon>
        <taxon>Actinomycetes</taxon>
        <taxon>Pseudonocardiales</taxon>
        <taxon>Pseudonocardiaceae</taxon>
        <taxon>Pseudonocardia</taxon>
    </lineage>
</organism>
<proteinExistence type="predicted"/>
<dbReference type="Proteomes" id="UP001519295">
    <property type="component" value="Unassembled WGS sequence"/>
</dbReference>
<reference evidence="2 3" key="1">
    <citation type="submission" date="2021-03" db="EMBL/GenBank/DDBJ databases">
        <title>Sequencing the genomes of 1000 actinobacteria strains.</title>
        <authorList>
            <person name="Klenk H.-P."/>
        </authorList>
    </citation>
    <scope>NUCLEOTIDE SEQUENCE [LARGE SCALE GENOMIC DNA]</scope>
    <source>
        <strain evidence="2 3">DSM 45256</strain>
    </source>
</reference>
<accession>A0ABS4W1M5</accession>
<evidence type="ECO:0000256" key="1">
    <source>
        <dbReference type="SAM" id="MobiDB-lite"/>
    </source>
</evidence>
<keyword evidence="3" id="KW-1185">Reference proteome</keyword>
<dbReference type="EMBL" id="JAGINU010000001">
    <property type="protein sequence ID" value="MBP2370071.1"/>
    <property type="molecule type" value="Genomic_DNA"/>
</dbReference>
<comment type="caution">
    <text evidence="2">The sequence shown here is derived from an EMBL/GenBank/DDBJ whole genome shotgun (WGS) entry which is preliminary data.</text>
</comment>
<gene>
    <name evidence="2" type="ORF">JOF36_005767</name>
</gene>
<evidence type="ECO:0000313" key="2">
    <source>
        <dbReference type="EMBL" id="MBP2370071.1"/>
    </source>
</evidence>
<evidence type="ECO:0000313" key="3">
    <source>
        <dbReference type="Proteomes" id="UP001519295"/>
    </source>
</evidence>
<feature type="region of interest" description="Disordered" evidence="1">
    <location>
        <begin position="78"/>
        <end position="129"/>
    </location>
</feature>
<dbReference type="RefSeq" id="WP_210033027.1">
    <property type="nucleotide sequence ID" value="NZ_JAGINU010000001.1"/>
</dbReference>
<protein>
    <submittedName>
        <fullName evidence="2">Uncharacterized protein</fullName>
    </submittedName>
</protein>
<name>A0ABS4W1M5_9PSEU</name>